<evidence type="ECO:0000256" key="1">
    <source>
        <dbReference type="SAM" id="MobiDB-lite"/>
    </source>
</evidence>
<dbReference type="EMBL" id="JAAGOH010000008">
    <property type="protein sequence ID" value="NDY91352.1"/>
    <property type="molecule type" value="Genomic_DNA"/>
</dbReference>
<dbReference type="AlphaFoldDB" id="A0A7C9PHC5"/>
<dbReference type="RefSeq" id="WP_163457198.1">
    <property type="nucleotide sequence ID" value="NZ_JAAGOH010000008.1"/>
</dbReference>
<keyword evidence="2" id="KW-1133">Transmembrane helix</keyword>
<reference evidence="4 5" key="1">
    <citation type="submission" date="2020-02" db="EMBL/GenBank/DDBJ databases">
        <title>Ideonella bacterium strain TBM-1.</title>
        <authorList>
            <person name="Chen W.-M."/>
        </authorList>
    </citation>
    <scope>NUCLEOTIDE SEQUENCE [LARGE SCALE GENOMIC DNA]</scope>
    <source>
        <strain evidence="4 5">TBM-1</strain>
    </source>
</reference>
<feature type="domain" description="Type IV / VI secretion system DotU" evidence="3">
    <location>
        <begin position="69"/>
        <end position="255"/>
    </location>
</feature>
<dbReference type="Gene3D" id="1.25.40.590">
    <property type="entry name" value="Type IV / VI secretion system, DotU"/>
    <property type="match status" value="1"/>
</dbReference>
<keyword evidence="2" id="KW-0812">Transmembrane</keyword>
<accession>A0A7C9PHC5</accession>
<comment type="caution">
    <text evidence="4">The sequence shown here is derived from an EMBL/GenBank/DDBJ whole genome shotgun (WGS) entry which is preliminary data.</text>
</comment>
<keyword evidence="2" id="KW-0472">Membrane</keyword>
<keyword evidence="5" id="KW-1185">Reference proteome</keyword>
<feature type="transmembrane region" description="Helical" evidence="2">
    <location>
        <begin position="242"/>
        <end position="261"/>
    </location>
</feature>
<dbReference type="PANTHER" id="PTHR38033">
    <property type="entry name" value="MEMBRANE PROTEIN-RELATED"/>
    <property type="match status" value="1"/>
</dbReference>
<organism evidence="4 5">
    <name type="scientific">Ideonella livida</name>
    <dbReference type="NCBI Taxonomy" id="2707176"/>
    <lineage>
        <taxon>Bacteria</taxon>
        <taxon>Pseudomonadati</taxon>
        <taxon>Pseudomonadota</taxon>
        <taxon>Betaproteobacteria</taxon>
        <taxon>Burkholderiales</taxon>
        <taxon>Sphaerotilaceae</taxon>
        <taxon>Ideonella</taxon>
    </lineage>
</organism>
<feature type="region of interest" description="Disordered" evidence="1">
    <location>
        <begin position="1"/>
        <end position="39"/>
    </location>
</feature>
<dbReference type="InterPro" id="IPR038522">
    <property type="entry name" value="T4/T6SS_DotU_sf"/>
</dbReference>
<proteinExistence type="predicted"/>
<sequence length="290" mass="31551">MTDTAVPMRPATAPAATGPRPAPRAARPAAGLPPADPEEGLEAGLREFIEELELALHQPLDPQDASALEQAVRGLHRHLRNLIGVQALGQRRAGPAGQAAAQIATQVRYLKAALADEWLLSRDWPGRALWPQHLLEAALFRSSIAGDRVLDDIEQLLADREPALRPLARLYLTALALGFQGRLRGQPDDGRLAGLRQELFQFAWQRPPGLGERDRPLDPQAYASTLSHLAARRRRGLSRWSLVWGASLLALLLCSELLWLWPTWGLRQALGELPGGPAATAPGPRATAPR</sequence>
<evidence type="ECO:0000313" key="5">
    <source>
        <dbReference type="Proteomes" id="UP000484255"/>
    </source>
</evidence>
<dbReference type="Proteomes" id="UP000484255">
    <property type="component" value="Unassembled WGS sequence"/>
</dbReference>
<dbReference type="InterPro" id="IPR017732">
    <property type="entry name" value="T4/T6SS_DotU"/>
</dbReference>
<protein>
    <submittedName>
        <fullName evidence="4">DotU family type IV/VI secretion system protein</fullName>
    </submittedName>
</protein>
<gene>
    <name evidence="4" type="ORF">G3A44_09130</name>
</gene>
<dbReference type="Pfam" id="PF09850">
    <property type="entry name" value="DotU"/>
    <property type="match status" value="1"/>
</dbReference>
<evidence type="ECO:0000259" key="3">
    <source>
        <dbReference type="Pfam" id="PF09850"/>
    </source>
</evidence>
<feature type="compositionally biased region" description="Low complexity" evidence="1">
    <location>
        <begin position="7"/>
        <end position="33"/>
    </location>
</feature>
<evidence type="ECO:0000313" key="4">
    <source>
        <dbReference type="EMBL" id="NDY91352.1"/>
    </source>
</evidence>
<dbReference type="PANTHER" id="PTHR38033:SF1">
    <property type="entry name" value="DOTU FAMILY TYPE IV_VI SECRETION SYSTEM PROTEIN"/>
    <property type="match status" value="1"/>
</dbReference>
<name>A0A7C9PHC5_9BURK</name>
<evidence type="ECO:0000256" key="2">
    <source>
        <dbReference type="SAM" id="Phobius"/>
    </source>
</evidence>